<dbReference type="PANTHER" id="PTHR42695:SF5">
    <property type="entry name" value="GLUTAMINE AMIDOTRANSFERASE YLR126C-RELATED"/>
    <property type="match status" value="1"/>
</dbReference>
<sequence length="252" mass="27227">MSPHKSGPCFAIVQNFKATKAAFAADMISSFSNLIRKSAPDAIIDVFNGVEDAELPDPRDYAAVFLTGGMFNLALPDVEPWVARELEYILTLNEKASDTKLVGICWGHQAVARALGGSVEFIPTGGHVVGRKTEKLVGPGKDFFDADQVDLIHFRLRWASKPGGGAVLMAEDNSILYYPSRNILTLQGHPEFTSCVSHGVLDADGGTFSSNMDVEEMASTRASFDQVNDGEKAFASVMDWVLGRKQVVPGSK</sequence>
<protein>
    <recommendedName>
        <fullName evidence="1">Glutamine amidotransferase domain-containing protein</fullName>
    </recommendedName>
</protein>
<evidence type="ECO:0000313" key="3">
    <source>
        <dbReference type="Proteomes" id="UP000696573"/>
    </source>
</evidence>
<dbReference type="InterPro" id="IPR029062">
    <property type="entry name" value="Class_I_gatase-like"/>
</dbReference>
<reference evidence="2" key="1">
    <citation type="submission" date="2021-10" db="EMBL/GenBank/DDBJ databases">
        <authorList>
            <person name="Piombo E."/>
        </authorList>
    </citation>
    <scope>NUCLEOTIDE SEQUENCE</scope>
</reference>
<name>A0A9N9V8B6_9HYPO</name>
<keyword evidence="3" id="KW-1185">Reference proteome</keyword>
<evidence type="ECO:0000313" key="2">
    <source>
        <dbReference type="EMBL" id="CAH0018601.1"/>
    </source>
</evidence>
<organism evidence="2 3">
    <name type="scientific">Clonostachys rhizophaga</name>
    <dbReference type="NCBI Taxonomy" id="160324"/>
    <lineage>
        <taxon>Eukaryota</taxon>
        <taxon>Fungi</taxon>
        <taxon>Dikarya</taxon>
        <taxon>Ascomycota</taxon>
        <taxon>Pezizomycotina</taxon>
        <taxon>Sordariomycetes</taxon>
        <taxon>Hypocreomycetidae</taxon>
        <taxon>Hypocreales</taxon>
        <taxon>Bionectriaceae</taxon>
        <taxon>Clonostachys</taxon>
    </lineage>
</organism>
<dbReference type="Gene3D" id="3.40.50.880">
    <property type="match status" value="1"/>
</dbReference>
<accession>A0A9N9V8B6</accession>
<dbReference type="PANTHER" id="PTHR42695">
    <property type="entry name" value="GLUTAMINE AMIDOTRANSFERASE YLR126C-RELATED"/>
    <property type="match status" value="1"/>
</dbReference>
<comment type="caution">
    <text evidence="2">The sequence shown here is derived from an EMBL/GenBank/DDBJ whole genome shotgun (WGS) entry which is preliminary data.</text>
</comment>
<dbReference type="SUPFAM" id="SSF52317">
    <property type="entry name" value="Class I glutamine amidotransferase-like"/>
    <property type="match status" value="1"/>
</dbReference>
<proteinExistence type="predicted"/>
<dbReference type="OrthoDB" id="92161at2759"/>
<dbReference type="GO" id="GO:0005634">
    <property type="term" value="C:nucleus"/>
    <property type="evidence" value="ECO:0007669"/>
    <property type="project" value="TreeGrafter"/>
</dbReference>
<feature type="domain" description="Glutamine amidotransferase" evidence="1">
    <location>
        <begin position="59"/>
        <end position="194"/>
    </location>
</feature>
<dbReference type="AlphaFoldDB" id="A0A9N9V8B6"/>
<dbReference type="InterPro" id="IPR017926">
    <property type="entry name" value="GATASE"/>
</dbReference>
<gene>
    <name evidence="2" type="ORF">CRHIZ90672A_00017103</name>
</gene>
<dbReference type="GO" id="GO:0005829">
    <property type="term" value="C:cytosol"/>
    <property type="evidence" value="ECO:0007669"/>
    <property type="project" value="TreeGrafter"/>
</dbReference>
<dbReference type="EMBL" id="CABFNQ020000534">
    <property type="protein sequence ID" value="CAH0018601.1"/>
    <property type="molecule type" value="Genomic_DNA"/>
</dbReference>
<evidence type="ECO:0000259" key="1">
    <source>
        <dbReference type="Pfam" id="PF00117"/>
    </source>
</evidence>
<dbReference type="InterPro" id="IPR044992">
    <property type="entry name" value="ChyE-like"/>
</dbReference>
<dbReference type="Pfam" id="PF00117">
    <property type="entry name" value="GATase"/>
    <property type="match status" value="1"/>
</dbReference>
<dbReference type="Proteomes" id="UP000696573">
    <property type="component" value="Unassembled WGS sequence"/>
</dbReference>